<proteinExistence type="predicted"/>
<feature type="compositionally biased region" description="Basic and acidic residues" evidence="1">
    <location>
        <begin position="272"/>
        <end position="281"/>
    </location>
</feature>
<dbReference type="GeneID" id="20040801"/>
<evidence type="ECO:0000256" key="1">
    <source>
        <dbReference type="SAM" id="MobiDB-lite"/>
    </source>
</evidence>
<gene>
    <name evidence="3" type="ORF">C922_05527</name>
</gene>
<reference evidence="3 4" key="1">
    <citation type="submission" date="2013-02" db="EMBL/GenBank/DDBJ databases">
        <title>The Genome Sequence of Plasmodium inui San Antonio 1.</title>
        <authorList>
            <consortium name="The Broad Institute Genome Sequencing Platform"/>
            <consortium name="The Broad Institute Genome Sequencing Center for Infectious Disease"/>
            <person name="Neafsey D."/>
            <person name="Cheeseman I."/>
            <person name="Volkman S."/>
            <person name="Adams J."/>
            <person name="Walker B."/>
            <person name="Young S.K."/>
            <person name="Zeng Q."/>
            <person name="Gargeya S."/>
            <person name="Fitzgerald M."/>
            <person name="Haas B."/>
            <person name="Abouelleil A."/>
            <person name="Alvarado L."/>
            <person name="Arachchi H.M."/>
            <person name="Berlin A.M."/>
            <person name="Chapman S.B."/>
            <person name="Dewar J."/>
            <person name="Goldberg J."/>
            <person name="Griggs A."/>
            <person name="Gujja S."/>
            <person name="Hansen M."/>
            <person name="Howarth C."/>
            <person name="Imamovic A."/>
            <person name="Larimer J."/>
            <person name="McCowan C."/>
            <person name="Murphy C."/>
            <person name="Neiman D."/>
            <person name="Pearson M."/>
            <person name="Priest M."/>
            <person name="Roberts A."/>
            <person name="Saif S."/>
            <person name="Shea T."/>
            <person name="Sisk P."/>
            <person name="Sykes S."/>
            <person name="Wortman J."/>
            <person name="Nusbaum C."/>
            <person name="Birren B."/>
        </authorList>
    </citation>
    <scope>NUCLEOTIDE SEQUENCE [LARGE SCALE GENOMIC DNA]</scope>
    <source>
        <strain evidence="3 4">San Antonio 1</strain>
    </source>
</reference>
<evidence type="ECO:0000313" key="4">
    <source>
        <dbReference type="Proteomes" id="UP000030640"/>
    </source>
</evidence>
<protein>
    <submittedName>
        <fullName evidence="3">Uncharacterized protein</fullName>
    </submittedName>
</protein>
<feature type="region of interest" description="Disordered" evidence="1">
    <location>
        <begin position="272"/>
        <end position="307"/>
    </location>
</feature>
<dbReference type="RefSeq" id="XP_008819320.1">
    <property type="nucleotide sequence ID" value="XM_008821098.1"/>
</dbReference>
<evidence type="ECO:0000313" key="3">
    <source>
        <dbReference type="EMBL" id="EUD64092.1"/>
    </source>
</evidence>
<keyword evidence="4" id="KW-1185">Reference proteome</keyword>
<sequence>MSNGFPLNKYMNFLREQYPKGGCPREETEGKLRLCKIRKESYNHDSPEFWKRPYETTGRNKDVDRIIRASGSICRAMEQWTINLEAIKESNNEFKQKEGCDIDGMGERLSGGGEKGTCQHRARGGHWASYSQSSGLLSDEISGRNLRVCQDIVEVIISAYKFTTPKRLWEREKIDEGDRCEIVYQKLREWGGQDIAELIMDHWYTSGSSLTISSESYKFQGKDFFELIQEILWGTNEGEKELGCRRCERNEGEIEVTSKVWCETQLQEELGTDKLPGKEEGGAESGTLDEYQRASKPVTDKGRKSHMEDIDVLRVQAGGERGSRDNEQGVNSAASGLFQLPSKIAPGSSKGKGTLLSGLIGGGVSFILGVIATYGVYRIFSGPRRRGRDAKIQDGPPSIAYGVLRGERTDVVLNQDIR</sequence>
<dbReference type="EMBL" id="KI965548">
    <property type="protein sequence ID" value="EUD64092.1"/>
    <property type="molecule type" value="Genomic_DNA"/>
</dbReference>
<keyword evidence="2" id="KW-0472">Membrane</keyword>
<dbReference type="VEuPathDB" id="PlasmoDB:C922_05527"/>
<keyword evidence="2" id="KW-0812">Transmembrane</keyword>
<dbReference type="AlphaFoldDB" id="W6ZT59"/>
<dbReference type="Proteomes" id="UP000030640">
    <property type="component" value="Unassembled WGS sequence"/>
</dbReference>
<feature type="compositionally biased region" description="Basic and acidic residues" evidence="1">
    <location>
        <begin position="290"/>
        <end position="307"/>
    </location>
</feature>
<keyword evidence="2" id="KW-1133">Transmembrane helix</keyword>
<organism evidence="3 4">
    <name type="scientific">Plasmodium inui San Antonio 1</name>
    <dbReference type="NCBI Taxonomy" id="1237626"/>
    <lineage>
        <taxon>Eukaryota</taxon>
        <taxon>Sar</taxon>
        <taxon>Alveolata</taxon>
        <taxon>Apicomplexa</taxon>
        <taxon>Aconoidasida</taxon>
        <taxon>Haemosporida</taxon>
        <taxon>Plasmodiidae</taxon>
        <taxon>Plasmodium</taxon>
        <taxon>Plasmodium (Plasmodium)</taxon>
    </lineage>
</organism>
<feature type="transmembrane region" description="Helical" evidence="2">
    <location>
        <begin position="355"/>
        <end position="377"/>
    </location>
</feature>
<name>W6ZT59_9APIC</name>
<accession>W6ZT59</accession>
<evidence type="ECO:0000256" key="2">
    <source>
        <dbReference type="SAM" id="Phobius"/>
    </source>
</evidence>